<dbReference type="GO" id="GO:0003700">
    <property type="term" value="F:DNA-binding transcription factor activity"/>
    <property type="evidence" value="ECO:0007669"/>
    <property type="project" value="TreeGrafter"/>
</dbReference>
<reference evidence="1 2" key="1">
    <citation type="submission" date="2018-08" db="EMBL/GenBank/DDBJ databases">
        <title>A genome reference for cultivated species of the human gut microbiota.</title>
        <authorList>
            <person name="Zou Y."/>
            <person name="Xue W."/>
            <person name="Luo G."/>
        </authorList>
    </citation>
    <scope>NUCLEOTIDE SEQUENCE [LARGE SCALE GENOMIC DNA]</scope>
    <source>
        <strain evidence="1 2">TF05-5AC</strain>
    </source>
</reference>
<dbReference type="PROSITE" id="PS51197">
    <property type="entry name" value="HTH_RRF2_2"/>
    <property type="match status" value="1"/>
</dbReference>
<keyword evidence="2" id="KW-1185">Reference proteome</keyword>
<dbReference type="PANTHER" id="PTHR33221">
    <property type="entry name" value="WINGED HELIX-TURN-HELIX TRANSCRIPTIONAL REGULATOR, RRF2 FAMILY"/>
    <property type="match status" value="1"/>
</dbReference>
<dbReference type="GO" id="GO:0005829">
    <property type="term" value="C:cytosol"/>
    <property type="evidence" value="ECO:0007669"/>
    <property type="project" value="TreeGrafter"/>
</dbReference>
<evidence type="ECO:0000313" key="1">
    <source>
        <dbReference type="EMBL" id="RGE61066.1"/>
    </source>
</evidence>
<protein>
    <submittedName>
        <fullName evidence="1">Transcriptional regulator</fullName>
    </submittedName>
</protein>
<accession>A0A3E3I658</accession>
<dbReference type="Proteomes" id="UP000260812">
    <property type="component" value="Unassembled WGS sequence"/>
</dbReference>
<organism evidence="1 2">
    <name type="scientific">Eisenbergiella massiliensis</name>
    <dbReference type="NCBI Taxonomy" id="1720294"/>
    <lineage>
        <taxon>Bacteria</taxon>
        <taxon>Bacillati</taxon>
        <taxon>Bacillota</taxon>
        <taxon>Clostridia</taxon>
        <taxon>Lachnospirales</taxon>
        <taxon>Lachnospiraceae</taxon>
        <taxon>Eisenbergiella</taxon>
    </lineage>
</organism>
<comment type="caution">
    <text evidence="1">The sequence shown here is derived from an EMBL/GenBank/DDBJ whole genome shotgun (WGS) entry which is preliminary data.</text>
</comment>
<dbReference type="Pfam" id="PF02082">
    <property type="entry name" value="Rrf2"/>
    <property type="match status" value="1"/>
</dbReference>
<proteinExistence type="predicted"/>
<evidence type="ECO:0000313" key="2">
    <source>
        <dbReference type="Proteomes" id="UP000260812"/>
    </source>
</evidence>
<name>A0A3E3I658_9FIRM</name>
<dbReference type="AlphaFoldDB" id="A0A3E3I658"/>
<dbReference type="EMBL" id="QVLV01000006">
    <property type="protein sequence ID" value="RGE61066.1"/>
    <property type="molecule type" value="Genomic_DNA"/>
</dbReference>
<gene>
    <name evidence="1" type="ORF">DXC51_11035</name>
</gene>
<dbReference type="RefSeq" id="WP_117544553.1">
    <property type="nucleotide sequence ID" value="NZ_JBKUNB010000010.1"/>
</dbReference>
<sequence length="148" mass="16386">MNSDFCVAVHGLVFLKHKGCTISSEELAENICTNPARVRKVMARLKKVGLVQTKEGKVGGYTSVEQAEDITLYRVAEALDIRFVEASWRSGDSDMNCMIASGMADVMDEIYLNLNDMCLEKLKTITIGEIERKLIEIRAQKQAKAAVG</sequence>
<dbReference type="InterPro" id="IPR000944">
    <property type="entry name" value="Tscrpt_reg_Rrf2"/>
</dbReference>
<dbReference type="PANTHER" id="PTHR33221:SF15">
    <property type="entry name" value="HTH-TYPE TRANSCRIPTIONAL REGULATOR YWGB-RELATED"/>
    <property type="match status" value="1"/>
</dbReference>
<dbReference type="InterPro" id="IPR036388">
    <property type="entry name" value="WH-like_DNA-bd_sf"/>
</dbReference>
<dbReference type="GeneID" id="97987393"/>
<dbReference type="InterPro" id="IPR036390">
    <property type="entry name" value="WH_DNA-bd_sf"/>
</dbReference>
<dbReference type="SUPFAM" id="SSF46785">
    <property type="entry name" value="Winged helix' DNA-binding domain"/>
    <property type="match status" value="1"/>
</dbReference>
<dbReference type="Gene3D" id="1.10.10.10">
    <property type="entry name" value="Winged helix-like DNA-binding domain superfamily/Winged helix DNA-binding domain"/>
    <property type="match status" value="1"/>
</dbReference>